<protein>
    <recommendedName>
        <fullName evidence="5">Protein kinase domain-containing protein</fullName>
    </recommendedName>
</protein>
<dbReference type="PANTHER" id="PTHR44329:SF288">
    <property type="entry name" value="MITOGEN-ACTIVATED PROTEIN KINASE KINASE KINASE 20"/>
    <property type="match status" value="1"/>
</dbReference>
<evidence type="ECO:0000259" key="5">
    <source>
        <dbReference type="PROSITE" id="PS50011"/>
    </source>
</evidence>
<keyword evidence="4" id="KW-0067">ATP-binding</keyword>
<dbReference type="STRING" id="94130.A0A2Z6RPW5"/>
<dbReference type="EMBL" id="BEXD01003976">
    <property type="protein sequence ID" value="GBC04926.1"/>
    <property type="molecule type" value="Genomic_DNA"/>
</dbReference>
<organism evidence="6 7">
    <name type="scientific">Rhizophagus clarus</name>
    <dbReference type="NCBI Taxonomy" id="94130"/>
    <lineage>
        <taxon>Eukaryota</taxon>
        <taxon>Fungi</taxon>
        <taxon>Fungi incertae sedis</taxon>
        <taxon>Mucoromycota</taxon>
        <taxon>Glomeromycotina</taxon>
        <taxon>Glomeromycetes</taxon>
        <taxon>Glomerales</taxon>
        <taxon>Glomeraceae</taxon>
        <taxon>Rhizophagus</taxon>
    </lineage>
</organism>
<keyword evidence="3" id="KW-0418">Kinase</keyword>
<dbReference type="InterPro" id="IPR011009">
    <property type="entry name" value="Kinase-like_dom_sf"/>
</dbReference>
<dbReference type="InterPro" id="IPR051681">
    <property type="entry name" value="Ser/Thr_Kinases-Pseudokinases"/>
</dbReference>
<evidence type="ECO:0000256" key="4">
    <source>
        <dbReference type="ARBA" id="ARBA00022840"/>
    </source>
</evidence>
<dbReference type="PROSITE" id="PS50011">
    <property type="entry name" value="PROTEIN_KINASE_DOM"/>
    <property type="match status" value="1"/>
</dbReference>
<name>A0A2Z6RPW5_9GLOM</name>
<sequence>MTDLLKQNVTFIPTSEYICKNKVIDEFISYTHSKRNAKMEFAPYEKFKDVEFITEGGFSKIYKATWIDGPRDWSAPPPYRSGEMTVALKELSNSSNISSKELNELMIFYNYATNYNSKNVYTCHNHFNYINKYFGITQHSSTQNFMIITKYYESGDLRNHITNEFYNISWFKKLIKLQCIVNGLNNMHDANIIHRDYHSGNILVATGETPIISDLGISKSAIEPLDDEDNEIYGIIPYVAPEVLQGRKYTKASDIYSFGMIMWELMTGRRPFWDKSHDTDLIIQICDGLRPPIITNAPEGYIELMKECWHLDPNERPTASNLLQKVKTIFYNEIKNIINKNPTKIMESPNIGPVTTNNPGAIYKSRPLSEMIKSALSTISLKSQNITQNITSKIGKRKINDLDENDKIIKKIKLVDNNENNDYITIALKFDIDTNYYARTPDLTTVLKPFPSVL</sequence>
<accession>A0A2Z6RPW5</accession>
<comment type="caution">
    <text evidence="6">The sequence shown here is derived from an EMBL/GenBank/DDBJ whole genome shotgun (WGS) entry which is preliminary data.</text>
</comment>
<evidence type="ECO:0000256" key="2">
    <source>
        <dbReference type="ARBA" id="ARBA00022741"/>
    </source>
</evidence>
<dbReference type="InterPro" id="IPR001245">
    <property type="entry name" value="Ser-Thr/Tyr_kinase_cat_dom"/>
</dbReference>
<dbReference type="Gene3D" id="1.10.510.10">
    <property type="entry name" value="Transferase(Phosphotransferase) domain 1"/>
    <property type="match status" value="1"/>
</dbReference>
<dbReference type="InterPro" id="IPR000719">
    <property type="entry name" value="Prot_kinase_dom"/>
</dbReference>
<evidence type="ECO:0000313" key="7">
    <source>
        <dbReference type="Proteomes" id="UP000247702"/>
    </source>
</evidence>
<dbReference type="PANTHER" id="PTHR44329">
    <property type="entry name" value="SERINE/THREONINE-PROTEIN KINASE TNNI3K-RELATED"/>
    <property type="match status" value="1"/>
</dbReference>
<evidence type="ECO:0000313" key="6">
    <source>
        <dbReference type="EMBL" id="GBC04926.1"/>
    </source>
</evidence>
<reference evidence="6 7" key="1">
    <citation type="submission" date="2017-11" db="EMBL/GenBank/DDBJ databases">
        <title>The genome of Rhizophagus clarus HR1 reveals common genetic basis of auxotrophy among arbuscular mycorrhizal fungi.</title>
        <authorList>
            <person name="Kobayashi Y."/>
        </authorList>
    </citation>
    <scope>NUCLEOTIDE SEQUENCE [LARGE SCALE GENOMIC DNA]</scope>
    <source>
        <strain evidence="6 7">HR1</strain>
    </source>
</reference>
<feature type="domain" description="Protein kinase" evidence="5">
    <location>
        <begin position="47"/>
        <end position="331"/>
    </location>
</feature>
<gene>
    <name evidence="6" type="ORF">RclHR1_05950010</name>
</gene>
<dbReference type="AlphaFoldDB" id="A0A2Z6RPW5"/>
<evidence type="ECO:0000256" key="3">
    <source>
        <dbReference type="ARBA" id="ARBA00022777"/>
    </source>
</evidence>
<dbReference type="PRINTS" id="PR00109">
    <property type="entry name" value="TYRKINASE"/>
</dbReference>
<dbReference type="GO" id="GO:0004674">
    <property type="term" value="F:protein serine/threonine kinase activity"/>
    <property type="evidence" value="ECO:0007669"/>
    <property type="project" value="TreeGrafter"/>
</dbReference>
<dbReference type="SUPFAM" id="SSF56112">
    <property type="entry name" value="Protein kinase-like (PK-like)"/>
    <property type="match status" value="1"/>
</dbReference>
<dbReference type="Proteomes" id="UP000247702">
    <property type="component" value="Unassembled WGS sequence"/>
</dbReference>
<keyword evidence="1" id="KW-0808">Transferase</keyword>
<dbReference type="Pfam" id="PF07714">
    <property type="entry name" value="PK_Tyr_Ser-Thr"/>
    <property type="match status" value="1"/>
</dbReference>
<proteinExistence type="predicted"/>
<keyword evidence="7" id="KW-1185">Reference proteome</keyword>
<dbReference type="GO" id="GO:0005524">
    <property type="term" value="F:ATP binding"/>
    <property type="evidence" value="ECO:0007669"/>
    <property type="project" value="UniProtKB-KW"/>
</dbReference>
<keyword evidence="2" id="KW-0547">Nucleotide-binding</keyword>
<evidence type="ECO:0000256" key="1">
    <source>
        <dbReference type="ARBA" id="ARBA00022679"/>
    </source>
</evidence>